<proteinExistence type="predicted"/>
<evidence type="ECO:0000313" key="1">
    <source>
        <dbReference type="EMBL" id="KAL3275306.1"/>
    </source>
</evidence>
<keyword evidence="2" id="KW-1185">Reference proteome</keyword>
<gene>
    <name evidence="1" type="ORF">HHI36_020073</name>
</gene>
<dbReference type="AlphaFoldDB" id="A0ABD2NAV4"/>
<accession>A0ABD2NAV4</accession>
<sequence>MAEPSMCMCMLGDIELTKLIRIRIMDLRYLLDQNDDVKSEEFKKKFKFCAAYYTEILGCVKDLNNTMGYCMIPHYTLATAVLALMEFNVFIHEALIESACNLPWYDMELSVRKDYLIFVGMVQLPIRLKVQFFMDVNNKLLLAEDETYVSFIPKERKAVILLFTLYQEELIDEQTGKHYT</sequence>
<protein>
    <submittedName>
        <fullName evidence="1">Uncharacterized protein</fullName>
    </submittedName>
</protein>
<dbReference type="Proteomes" id="UP001516400">
    <property type="component" value="Unassembled WGS sequence"/>
</dbReference>
<dbReference type="EMBL" id="JABFTP020000083">
    <property type="protein sequence ID" value="KAL3275306.1"/>
    <property type="molecule type" value="Genomic_DNA"/>
</dbReference>
<reference evidence="1 2" key="1">
    <citation type="journal article" date="2021" name="BMC Biol.">
        <title>Horizontally acquired antibacterial genes associated with adaptive radiation of ladybird beetles.</title>
        <authorList>
            <person name="Li H.S."/>
            <person name="Tang X.F."/>
            <person name="Huang Y.H."/>
            <person name="Xu Z.Y."/>
            <person name="Chen M.L."/>
            <person name="Du X.Y."/>
            <person name="Qiu B.Y."/>
            <person name="Chen P.T."/>
            <person name="Zhang W."/>
            <person name="Slipinski A."/>
            <person name="Escalona H.E."/>
            <person name="Waterhouse R.M."/>
            <person name="Zwick A."/>
            <person name="Pang H."/>
        </authorList>
    </citation>
    <scope>NUCLEOTIDE SEQUENCE [LARGE SCALE GENOMIC DNA]</scope>
    <source>
        <strain evidence="1">SYSU2018</strain>
    </source>
</reference>
<name>A0ABD2NAV4_9CUCU</name>
<organism evidence="1 2">
    <name type="scientific">Cryptolaemus montrouzieri</name>
    <dbReference type="NCBI Taxonomy" id="559131"/>
    <lineage>
        <taxon>Eukaryota</taxon>
        <taxon>Metazoa</taxon>
        <taxon>Ecdysozoa</taxon>
        <taxon>Arthropoda</taxon>
        <taxon>Hexapoda</taxon>
        <taxon>Insecta</taxon>
        <taxon>Pterygota</taxon>
        <taxon>Neoptera</taxon>
        <taxon>Endopterygota</taxon>
        <taxon>Coleoptera</taxon>
        <taxon>Polyphaga</taxon>
        <taxon>Cucujiformia</taxon>
        <taxon>Coccinelloidea</taxon>
        <taxon>Coccinellidae</taxon>
        <taxon>Scymninae</taxon>
        <taxon>Scymnini</taxon>
        <taxon>Cryptolaemus</taxon>
    </lineage>
</organism>
<comment type="caution">
    <text evidence="1">The sequence shown here is derived from an EMBL/GenBank/DDBJ whole genome shotgun (WGS) entry which is preliminary data.</text>
</comment>
<evidence type="ECO:0000313" key="2">
    <source>
        <dbReference type="Proteomes" id="UP001516400"/>
    </source>
</evidence>